<dbReference type="Gene3D" id="1.10.10.10">
    <property type="entry name" value="Winged helix-like DNA-binding domain superfamily/Winged helix DNA-binding domain"/>
    <property type="match status" value="1"/>
</dbReference>
<dbReference type="InterPro" id="IPR001789">
    <property type="entry name" value="Sig_transdc_resp-reg_receiver"/>
</dbReference>
<comment type="function">
    <text evidence="7">May play the central regulatory role in sporulation. It may be an element of the effector pathway responsible for the activation of sporulation genes in response to nutritional stress. Spo0A may act in concert with spo0H (a sigma factor) to control the expression of some genes that are critical to the sporulation process.</text>
</comment>
<dbReference type="RefSeq" id="WP_243124009.1">
    <property type="nucleotide sequence ID" value="NZ_QFGA01000001.1"/>
</dbReference>
<dbReference type="GO" id="GO:0000156">
    <property type="term" value="F:phosphorelay response regulator activity"/>
    <property type="evidence" value="ECO:0007669"/>
    <property type="project" value="TreeGrafter"/>
</dbReference>
<dbReference type="InterPro" id="IPR011006">
    <property type="entry name" value="CheY-like_superfamily"/>
</dbReference>
<evidence type="ECO:0000259" key="11">
    <source>
        <dbReference type="PROSITE" id="PS51755"/>
    </source>
</evidence>
<dbReference type="AlphaFoldDB" id="A0A4Y7RIJ2"/>
<dbReference type="SMART" id="SM00448">
    <property type="entry name" value="REC"/>
    <property type="match status" value="1"/>
</dbReference>
<dbReference type="PANTHER" id="PTHR48111:SF22">
    <property type="entry name" value="REGULATOR OF RPOS"/>
    <property type="match status" value="1"/>
</dbReference>
<evidence type="ECO:0000256" key="6">
    <source>
        <dbReference type="ARBA" id="ARBA00023163"/>
    </source>
</evidence>
<accession>A0A4Y7RIJ2</accession>
<keyword evidence="2 8" id="KW-0597">Phosphoprotein</keyword>
<dbReference type="SUPFAM" id="SSF46894">
    <property type="entry name" value="C-terminal effector domain of the bipartite response regulators"/>
    <property type="match status" value="1"/>
</dbReference>
<dbReference type="PROSITE" id="PS51755">
    <property type="entry name" value="OMPR_PHOB"/>
    <property type="match status" value="1"/>
</dbReference>
<dbReference type="GO" id="GO:0005829">
    <property type="term" value="C:cytosol"/>
    <property type="evidence" value="ECO:0007669"/>
    <property type="project" value="TreeGrafter"/>
</dbReference>
<evidence type="ECO:0000256" key="2">
    <source>
        <dbReference type="ARBA" id="ARBA00022553"/>
    </source>
</evidence>
<comment type="caution">
    <text evidence="12">The sequence shown here is derived from an EMBL/GenBank/DDBJ whole genome shotgun (WGS) entry which is preliminary data.</text>
</comment>
<dbReference type="GO" id="GO:0000976">
    <property type="term" value="F:transcription cis-regulatory region binding"/>
    <property type="evidence" value="ECO:0007669"/>
    <property type="project" value="TreeGrafter"/>
</dbReference>
<dbReference type="InterPro" id="IPR036388">
    <property type="entry name" value="WH-like_DNA-bd_sf"/>
</dbReference>
<keyword evidence="13" id="KW-1185">Reference proteome</keyword>
<dbReference type="Pfam" id="PF00486">
    <property type="entry name" value="Trans_reg_C"/>
    <property type="match status" value="1"/>
</dbReference>
<keyword evidence="3" id="KW-0902">Two-component regulatory system</keyword>
<dbReference type="InterPro" id="IPR039420">
    <property type="entry name" value="WalR-like"/>
</dbReference>
<evidence type="ECO:0000259" key="10">
    <source>
        <dbReference type="PROSITE" id="PS50110"/>
    </source>
</evidence>
<dbReference type="InterPro" id="IPR016032">
    <property type="entry name" value="Sig_transdc_resp-reg_C-effctor"/>
</dbReference>
<dbReference type="PROSITE" id="PS50110">
    <property type="entry name" value="RESPONSE_REGULATORY"/>
    <property type="match status" value="1"/>
</dbReference>
<dbReference type="InterPro" id="IPR001867">
    <property type="entry name" value="OmpR/PhoB-type_DNA-bd"/>
</dbReference>
<sequence length="229" mass="25777">MSIEAPKFRVLIVDDDPGIIDFLSLGLRYEGYAVDSAVSGGLAFERARVAPPDVVILDWMLPDTSGPEICQRLRTLADPAILMLTAKDEVADRVAGLRSGADDYLVKPFHFEELLARLEALLRRRGQAYNKDVLEFSDVRLWPSRREARRGQLRLALTPTEFALLHLFMQHPHQVLPKETILQNVWGYDFGGDASVVEVYIGYLRRKLGEPQLISTVRGAGYVLEEVKT</sequence>
<evidence type="ECO:0000256" key="3">
    <source>
        <dbReference type="ARBA" id="ARBA00023012"/>
    </source>
</evidence>
<feature type="domain" description="OmpR/PhoB-type" evidence="11">
    <location>
        <begin position="131"/>
        <end position="226"/>
    </location>
</feature>
<keyword evidence="5 9" id="KW-0238">DNA-binding</keyword>
<protein>
    <recommendedName>
        <fullName evidence="1">Stage 0 sporulation protein A homolog</fullName>
    </recommendedName>
</protein>
<dbReference type="EMBL" id="QFGA01000001">
    <property type="protein sequence ID" value="TEB08549.1"/>
    <property type="molecule type" value="Genomic_DNA"/>
</dbReference>
<dbReference type="Proteomes" id="UP000298324">
    <property type="component" value="Unassembled WGS sequence"/>
</dbReference>
<dbReference type="Gene3D" id="6.10.250.690">
    <property type="match status" value="1"/>
</dbReference>
<proteinExistence type="predicted"/>
<evidence type="ECO:0000256" key="7">
    <source>
        <dbReference type="ARBA" id="ARBA00024867"/>
    </source>
</evidence>
<dbReference type="FunFam" id="1.10.10.10:FF:000005">
    <property type="entry name" value="Two-component system response regulator"/>
    <property type="match status" value="1"/>
</dbReference>
<reference evidence="12 13" key="1">
    <citation type="journal article" date="2018" name="Environ. Microbiol.">
        <title>Novel energy conservation strategies and behaviour of Pelotomaculum schinkii driving syntrophic propionate catabolism.</title>
        <authorList>
            <person name="Hidalgo-Ahumada C.A.P."/>
            <person name="Nobu M.K."/>
            <person name="Narihiro T."/>
            <person name="Tamaki H."/>
            <person name="Liu W.T."/>
            <person name="Kamagata Y."/>
            <person name="Stams A.J.M."/>
            <person name="Imachi H."/>
            <person name="Sousa D.Z."/>
        </authorList>
    </citation>
    <scope>NUCLEOTIDE SEQUENCE [LARGE SCALE GENOMIC DNA]</scope>
    <source>
        <strain evidence="12 13">HH</strain>
    </source>
</reference>
<evidence type="ECO:0000256" key="5">
    <source>
        <dbReference type="ARBA" id="ARBA00023125"/>
    </source>
</evidence>
<dbReference type="GO" id="GO:0006355">
    <property type="term" value="P:regulation of DNA-templated transcription"/>
    <property type="evidence" value="ECO:0007669"/>
    <property type="project" value="InterPro"/>
</dbReference>
<dbReference type="SUPFAM" id="SSF52172">
    <property type="entry name" value="CheY-like"/>
    <property type="match status" value="1"/>
</dbReference>
<evidence type="ECO:0000256" key="8">
    <source>
        <dbReference type="PROSITE-ProRule" id="PRU00169"/>
    </source>
</evidence>
<dbReference type="CDD" id="cd17574">
    <property type="entry name" value="REC_OmpR"/>
    <property type="match status" value="1"/>
</dbReference>
<dbReference type="Pfam" id="PF00072">
    <property type="entry name" value="Response_reg"/>
    <property type="match status" value="1"/>
</dbReference>
<dbReference type="PANTHER" id="PTHR48111">
    <property type="entry name" value="REGULATOR OF RPOS"/>
    <property type="match status" value="1"/>
</dbReference>
<feature type="DNA-binding region" description="OmpR/PhoB-type" evidence="9">
    <location>
        <begin position="131"/>
        <end position="226"/>
    </location>
</feature>
<evidence type="ECO:0000256" key="9">
    <source>
        <dbReference type="PROSITE-ProRule" id="PRU01091"/>
    </source>
</evidence>
<dbReference type="Gene3D" id="3.40.50.2300">
    <property type="match status" value="1"/>
</dbReference>
<dbReference type="CDD" id="cd00383">
    <property type="entry name" value="trans_reg_C"/>
    <property type="match status" value="1"/>
</dbReference>
<evidence type="ECO:0000256" key="1">
    <source>
        <dbReference type="ARBA" id="ARBA00018672"/>
    </source>
</evidence>
<name>A0A4Y7RIJ2_9FIRM</name>
<evidence type="ECO:0000256" key="4">
    <source>
        <dbReference type="ARBA" id="ARBA00023015"/>
    </source>
</evidence>
<dbReference type="SMART" id="SM00862">
    <property type="entry name" value="Trans_reg_C"/>
    <property type="match status" value="1"/>
</dbReference>
<keyword evidence="6" id="KW-0804">Transcription</keyword>
<feature type="modified residue" description="4-aspartylphosphate" evidence="8">
    <location>
        <position position="58"/>
    </location>
</feature>
<evidence type="ECO:0000313" key="13">
    <source>
        <dbReference type="Proteomes" id="UP000298324"/>
    </source>
</evidence>
<feature type="domain" description="Response regulatory" evidence="10">
    <location>
        <begin position="9"/>
        <end position="122"/>
    </location>
</feature>
<organism evidence="12 13">
    <name type="scientific">Pelotomaculum schinkii</name>
    <dbReference type="NCBI Taxonomy" id="78350"/>
    <lineage>
        <taxon>Bacteria</taxon>
        <taxon>Bacillati</taxon>
        <taxon>Bacillota</taxon>
        <taxon>Clostridia</taxon>
        <taxon>Eubacteriales</taxon>
        <taxon>Desulfotomaculaceae</taxon>
        <taxon>Pelotomaculum</taxon>
    </lineage>
</organism>
<evidence type="ECO:0000313" key="12">
    <source>
        <dbReference type="EMBL" id="TEB08549.1"/>
    </source>
</evidence>
<dbReference type="GO" id="GO:0032993">
    <property type="term" value="C:protein-DNA complex"/>
    <property type="evidence" value="ECO:0007669"/>
    <property type="project" value="TreeGrafter"/>
</dbReference>
<keyword evidence="4" id="KW-0805">Transcription regulation</keyword>
<gene>
    <name evidence="12" type="primary">mprA_3</name>
    <name evidence="12" type="ORF">Psch_02113</name>
</gene>